<dbReference type="Proteomes" id="UP000318437">
    <property type="component" value="Unassembled WGS sequence"/>
</dbReference>
<dbReference type="PANTHER" id="PTHR35793:SF2">
    <property type="entry name" value="INNER MEMBRANE PROTEIN YJIG"/>
    <property type="match status" value="1"/>
</dbReference>
<sequence length="185" mass="19988">MDSLQLLMDTVSQWTIPGTILLIILWGAYKKVPMYESFVTGAKEGFTVAVTIIPYLVAILFIIKVFTASGAFDDIKVVGSWVFAQIGLGDYSESLELLPLALTRPLTGGGARGVLLEIFDTQGPDSFLGKTATLMMGSTETTFYIMTVYYGSIQVKKIRHTLPACLIADAAGIITAVVLGYILYG</sequence>
<dbReference type="PANTHER" id="PTHR35793">
    <property type="entry name" value="INNER MEMBRANE PROTEIN YJIG"/>
    <property type="match status" value="1"/>
</dbReference>
<keyword evidence="1" id="KW-0472">Membrane</keyword>
<keyword evidence="4" id="KW-1185">Reference proteome</keyword>
<evidence type="ECO:0000259" key="2">
    <source>
        <dbReference type="Pfam" id="PF07670"/>
    </source>
</evidence>
<gene>
    <name evidence="3" type="primary">spmB</name>
    <name evidence="3" type="ORF">Pla144_34030</name>
</gene>
<evidence type="ECO:0000256" key="1">
    <source>
        <dbReference type="SAM" id="Phobius"/>
    </source>
</evidence>
<name>A0A5C6CP54_9BACT</name>
<feature type="domain" description="Nucleoside transporter/FeoB GTPase Gate" evidence="2">
    <location>
        <begin position="50"/>
        <end position="153"/>
    </location>
</feature>
<evidence type="ECO:0000313" key="4">
    <source>
        <dbReference type="Proteomes" id="UP000318437"/>
    </source>
</evidence>
<dbReference type="InterPro" id="IPR011642">
    <property type="entry name" value="Gate_dom"/>
</dbReference>
<proteinExistence type="predicted"/>
<feature type="transmembrane region" description="Helical" evidence="1">
    <location>
        <begin position="12"/>
        <end position="29"/>
    </location>
</feature>
<dbReference type="GO" id="GO:0005886">
    <property type="term" value="C:plasma membrane"/>
    <property type="evidence" value="ECO:0007669"/>
    <property type="project" value="TreeGrafter"/>
</dbReference>
<dbReference type="InterPro" id="IPR052549">
    <property type="entry name" value="SpmB"/>
</dbReference>
<protein>
    <submittedName>
        <fullName evidence="3">Spore maturation protein B</fullName>
    </submittedName>
</protein>
<feature type="transmembrane region" description="Helical" evidence="1">
    <location>
        <begin position="41"/>
        <end position="63"/>
    </location>
</feature>
<keyword evidence="1" id="KW-0812">Transmembrane</keyword>
<dbReference type="EMBL" id="SJPS01000005">
    <property type="protein sequence ID" value="TWU24519.1"/>
    <property type="molecule type" value="Genomic_DNA"/>
</dbReference>
<dbReference type="RefSeq" id="WP_146451762.1">
    <property type="nucleotide sequence ID" value="NZ_SJPS01000005.1"/>
</dbReference>
<dbReference type="AlphaFoldDB" id="A0A5C6CP54"/>
<feature type="transmembrane region" description="Helical" evidence="1">
    <location>
        <begin position="132"/>
        <end position="150"/>
    </location>
</feature>
<evidence type="ECO:0000313" key="3">
    <source>
        <dbReference type="EMBL" id="TWU24519.1"/>
    </source>
</evidence>
<keyword evidence="1" id="KW-1133">Transmembrane helix</keyword>
<dbReference type="Pfam" id="PF07670">
    <property type="entry name" value="Gate"/>
    <property type="match status" value="1"/>
</dbReference>
<comment type="caution">
    <text evidence="3">The sequence shown here is derived from an EMBL/GenBank/DDBJ whole genome shotgun (WGS) entry which is preliminary data.</text>
</comment>
<organism evidence="3 4">
    <name type="scientific">Bythopirellula polymerisocia</name>
    <dbReference type="NCBI Taxonomy" id="2528003"/>
    <lineage>
        <taxon>Bacteria</taxon>
        <taxon>Pseudomonadati</taxon>
        <taxon>Planctomycetota</taxon>
        <taxon>Planctomycetia</taxon>
        <taxon>Pirellulales</taxon>
        <taxon>Lacipirellulaceae</taxon>
        <taxon>Bythopirellula</taxon>
    </lineage>
</organism>
<feature type="transmembrane region" description="Helical" evidence="1">
    <location>
        <begin position="162"/>
        <end position="184"/>
    </location>
</feature>
<reference evidence="3 4" key="1">
    <citation type="submission" date="2019-02" db="EMBL/GenBank/DDBJ databases">
        <title>Deep-cultivation of Planctomycetes and their phenomic and genomic characterization uncovers novel biology.</title>
        <authorList>
            <person name="Wiegand S."/>
            <person name="Jogler M."/>
            <person name="Boedeker C."/>
            <person name="Pinto D."/>
            <person name="Vollmers J."/>
            <person name="Rivas-Marin E."/>
            <person name="Kohn T."/>
            <person name="Peeters S.H."/>
            <person name="Heuer A."/>
            <person name="Rast P."/>
            <person name="Oberbeckmann S."/>
            <person name="Bunk B."/>
            <person name="Jeske O."/>
            <person name="Meyerdierks A."/>
            <person name="Storesund J.E."/>
            <person name="Kallscheuer N."/>
            <person name="Luecker S."/>
            <person name="Lage O.M."/>
            <person name="Pohl T."/>
            <person name="Merkel B.J."/>
            <person name="Hornburger P."/>
            <person name="Mueller R.-W."/>
            <person name="Bruemmer F."/>
            <person name="Labrenz M."/>
            <person name="Spormann A.M."/>
            <person name="Op Den Camp H."/>
            <person name="Overmann J."/>
            <person name="Amann R."/>
            <person name="Jetten M.S.M."/>
            <person name="Mascher T."/>
            <person name="Medema M.H."/>
            <person name="Devos D.P."/>
            <person name="Kaster A.-K."/>
            <person name="Ovreas L."/>
            <person name="Rohde M."/>
            <person name="Galperin M.Y."/>
            <person name="Jogler C."/>
        </authorList>
    </citation>
    <scope>NUCLEOTIDE SEQUENCE [LARGE SCALE GENOMIC DNA]</scope>
    <source>
        <strain evidence="3 4">Pla144</strain>
    </source>
</reference>
<accession>A0A5C6CP54</accession>
<dbReference type="OrthoDB" id="9805623at2"/>